<evidence type="ECO:0000313" key="2">
    <source>
        <dbReference type="EMBL" id="GFU05000.1"/>
    </source>
</evidence>
<sequence length="105" mass="11195">MPPEGRNSLVRSGPPRSQNLRKVFGNGGRNRARTFYTGLEKASCPPSAPGWRDQTIGNGGAGPVPRGGSFAEGWPTVAHWRLFDLKGCVAAVRDGEHNANGIIAR</sequence>
<gene>
    <name evidence="2" type="ORF">NPIL_501361</name>
</gene>
<dbReference type="AlphaFoldDB" id="A0A8X6UFH7"/>
<reference evidence="2" key="1">
    <citation type="submission" date="2020-08" db="EMBL/GenBank/DDBJ databases">
        <title>Multicomponent nature underlies the extraordinary mechanical properties of spider dragline silk.</title>
        <authorList>
            <person name="Kono N."/>
            <person name="Nakamura H."/>
            <person name="Mori M."/>
            <person name="Yoshida Y."/>
            <person name="Ohtoshi R."/>
            <person name="Malay A.D."/>
            <person name="Moran D.A.P."/>
            <person name="Tomita M."/>
            <person name="Numata K."/>
            <person name="Arakawa K."/>
        </authorList>
    </citation>
    <scope>NUCLEOTIDE SEQUENCE</scope>
</reference>
<proteinExistence type="predicted"/>
<accession>A0A8X6UFH7</accession>
<evidence type="ECO:0000256" key="1">
    <source>
        <dbReference type="SAM" id="MobiDB-lite"/>
    </source>
</evidence>
<dbReference type="Proteomes" id="UP000887013">
    <property type="component" value="Unassembled WGS sequence"/>
</dbReference>
<name>A0A8X6UFH7_NEPPI</name>
<comment type="caution">
    <text evidence="2">The sequence shown here is derived from an EMBL/GenBank/DDBJ whole genome shotgun (WGS) entry which is preliminary data.</text>
</comment>
<dbReference type="EMBL" id="BMAW01027979">
    <property type="protein sequence ID" value="GFU05000.1"/>
    <property type="molecule type" value="Genomic_DNA"/>
</dbReference>
<keyword evidence="3" id="KW-1185">Reference proteome</keyword>
<feature type="region of interest" description="Disordered" evidence="1">
    <location>
        <begin position="1"/>
        <end position="70"/>
    </location>
</feature>
<protein>
    <submittedName>
        <fullName evidence="2">Uncharacterized protein</fullName>
    </submittedName>
</protein>
<organism evidence="2 3">
    <name type="scientific">Nephila pilipes</name>
    <name type="common">Giant wood spider</name>
    <name type="synonym">Nephila maculata</name>
    <dbReference type="NCBI Taxonomy" id="299642"/>
    <lineage>
        <taxon>Eukaryota</taxon>
        <taxon>Metazoa</taxon>
        <taxon>Ecdysozoa</taxon>
        <taxon>Arthropoda</taxon>
        <taxon>Chelicerata</taxon>
        <taxon>Arachnida</taxon>
        <taxon>Araneae</taxon>
        <taxon>Araneomorphae</taxon>
        <taxon>Entelegynae</taxon>
        <taxon>Araneoidea</taxon>
        <taxon>Nephilidae</taxon>
        <taxon>Nephila</taxon>
    </lineage>
</organism>
<evidence type="ECO:0000313" key="3">
    <source>
        <dbReference type="Proteomes" id="UP000887013"/>
    </source>
</evidence>